<feature type="binding site" evidence="6">
    <location>
        <begin position="196"/>
        <end position="200"/>
    </location>
    <ligand>
        <name>AMP</name>
        <dbReference type="ChEBI" id="CHEBI:456215"/>
    </ligand>
</feature>
<evidence type="ECO:0000313" key="9">
    <source>
        <dbReference type="Proteomes" id="UP000253508"/>
    </source>
</evidence>
<dbReference type="PROSITE" id="PS51383">
    <property type="entry name" value="YJEF_C_3"/>
    <property type="match status" value="1"/>
</dbReference>
<dbReference type="EMBL" id="QORO01000005">
    <property type="protein sequence ID" value="RCK57052.1"/>
    <property type="molecule type" value="Genomic_DNA"/>
</dbReference>
<feature type="binding site" evidence="6">
    <location>
        <position position="144"/>
    </location>
    <ligand>
        <name>(6S)-NADPHX</name>
        <dbReference type="ChEBI" id="CHEBI:64076"/>
    </ligand>
</feature>
<keyword evidence="2 6" id="KW-0067">ATP-binding</keyword>
<feature type="binding site" evidence="6">
    <location>
        <position position="226"/>
    </location>
    <ligand>
        <name>(6S)-NADPHX</name>
        <dbReference type="ChEBI" id="CHEBI:64076"/>
    </ligand>
</feature>
<dbReference type="Proteomes" id="UP000253508">
    <property type="component" value="Unassembled WGS sequence"/>
</dbReference>
<dbReference type="OrthoDB" id="9806925at2"/>
<organism evidence="8 9">
    <name type="scientific">Microbacterium sorbitolivorans</name>
    <dbReference type="NCBI Taxonomy" id="1867410"/>
    <lineage>
        <taxon>Bacteria</taxon>
        <taxon>Bacillati</taxon>
        <taxon>Actinomycetota</taxon>
        <taxon>Actinomycetes</taxon>
        <taxon>Micrococcales</taxon>
        <taxon>Microbacteriaceae</taxon>
        <taxon>Microbacterium</taxon>
    </lineage>
</organism>
<keyword evidence="1 6" id="KW-0547">Nucleotide-binding</keyword>
<dbReference type="PROSITE" id="PS01050">
    <property type="entry name" value="YJEF_C_2"/>
    <property type="match status" value="1"/>
</dbReference>
<dbReference type="Gene3D" id="3.40.1190.20">
    <property type="match status" value="1"/>
</dbReference>
<evidence type="ECO:0000256" key="3">
    <source>
        <dbReference type="ARBA" id="ARBA00022857"/>
    </source>
</evidence>
<dbReference type="EC" id="4.2.1.136" evidence="6"/>
<dbReference type="Pfam" id="PF01256">
    <property type="entry name" value="Carb_kinase"/>
    <property type="match status" value="1"/>
</dbReference>
<comment type="function">
    <text evidence="6">Catalyzes the dehydration of the S-form of NAD(P)HX at the expense of ADP, which is converted to AMP. Together with NAD(P)HX epimerase, which catalyzes the epimerization of the S- and R-forms, the enzyme allows the repair of both epimers of NAD(P)HX, a damaged form of NAD(P)H that is a result of enzymatic or heat-dependent hydration.</text>
</comment>
<dbReference type="SUPFAM" id="SSF53613">
    <property type="entry name" value="Ribokinase-like"/>
    <property type="match status" value="1"/>
</dbReference>
<dbReference type="GO" id="GO:0052856">
    <property type="term" value="F:NAD(P)HX epimerase activity"/>
    <property type="evidence" value="ECO:0007669"/>
    <property type="project" value="TreeGrafter"/>
</dbReference>
<dbReference type="PANTHER" id="PTHR12592:SF0">
    <property type="entry name" value="ATP-DEPENDENT (S)-NAD(P)H-HYDRATE DEHYDRATASE"/>
    <property type="match status" value="1"/>
</dbReference>
<dbReference type="GO" id="GO:0110051">
    <property type="term" value="P:metabolite repair"/>
    <property type="evidence" value="ECO:0007669"/>
    <property type="project" value="TreeGrafter"/>
</dbReference>
<feature type="binding site" evidence="6">
    <location>
        <position position="225"/>
    </location>
    <ligand>
        <name>AMP</name>
        <dbReference type="ChEBI" id="CHEBI:456215"/>
    </ligand>
</feature>
<dbReference type="GO" id="GO:0052855">
    <property type="term" value="F:ADP-dependent NAD(P)H-hydrate dehydratase activity"/>
    <property type="evidence" value="ECO:0007669"/>
    <property type="project" value="UniProtKB-UniRule"/>
</dbReference>
<feature type="binding site" evidence="6">
    <location>
        <position position="98"/>
    </location>
    <ligand>
        <name>(6S)-NADPHX</name>
        <dbReference type="ChEBI" id="CHEBI:64076"/>
    </ligand>
</feature>
<feature type="binding site" evidence="6">
    <location>
        <position position="48"/>
    </location>
    <ligand>
        <name>(6S)-NADPHX</name>
        <dbReference type="ChEBI" id="CHEBI:64076"/>
    </ligand>
</feature>
<comment type="similarity">
    <text evidence="6">Belongs to the NnrD/CARKD family.</text>
</comment>
<keyword evidence="9" id="KW-1185">Reference proteome</keyword>
<name>A0A367XW55_9MICO</name>
<dbReference type="GO" id="GO:0005524">
    <property type="term" value="F:ATP binding"/>
    <property type="evidence" value="ECO:0007669"/>
    <property type="project" value="UniProtKB-KW"/>
</dbReference>
<evidence type="ECO:0000313" key="8">
    <source>
        <dbReference type="EMBL" id="RCK57052.1"/>
    </source>
</evidence>
<dbReference type="InterPro" id="IPR017953">
    <property type="entry name" value="Carbohydrate_kinase_pred_CS"/>
</dbReference>
<accession>A0A367XW55</accession>
<dbReference type="PANTHER" id="PTHR12592">
    <property type="entry name" value="ATP-DEPENDENT (S)-NAD(P)H-HYDRATE DEHYDRATASE FAMILY MEMBER"/>
    <property type="match status" value="1"/>
</dbReference>
<dbReference type="InterPro" id="IPR000631">
    <property type="entry name" value="CARKD"/>
</dbReference>
<dbReference type="HAMAP" id="MF_01965">
    <property type="entry name" value="NADHX_dehydratase"/>
    <property type="match status" value="1"/>
</dbReference>
<reference evidence="8 9" key="1">
    <citation type="submission" date="2018-07" db="EMBL/GenBank/DDBJ databases">
        <title>Microbacterium endoborsara sp. nov., a novel actinobacterium isolated from Borszczowia aralocaspica.</title>
        <authorList>
            <person name="An D."/>
        </authorList>
    </citation>
    <scope>NUCLEOTIDE SEQUENCE [LARGE SCALE GENOMIC DNA]</scope>
    <source>
        <strain evidence="8 9">C1.15228</strain>
    </source>
</reference>
<dbReference type="GO" id="GO:0046496">
    <property type="term" value="P:nicotinamide nucleotide metabolic process"/>
    <property type="evidence" value="ECO:0007669"/>
    <property type="project" value="UniProtKB-UniRule"/>
</dbReference>
<gene>
    <name evidence="6" type="primary">nnrD</name>
    <name evidence="8" type="ORF">DTO57_12110</name>
</gene>
<keyword evidence="5 6" id="KW-0456">Lyase</keyword>
<evidence type="ECO:0000256" key="2">
    <source>
        <dbReference type="ARBA" id="ARBA00022840"/>
    </source>
</evidence>
<feature type="domain" description="YjeF C-terminal" evidence="7">
    <location>
        <begin position="13"/>
        <end position="293"/>
    </location>
</feature>
<comment type="caution">
    <text evidence="8">The sequence shown here is derived from an EMBL/GenBank/DDBJ whole genome shotgun (WGS) entry which is preliminary data.</text>
</comment>
<dbReference type="CDD" id="cd01171">
    <property type="entry name" value="YXKO-related"/>
    <property type="match status" value="1"/>
</dbReference>
<comment type="subunit">
    <text evidence="6">Homotetramer.</text>
</comment>
<comment type="cofactor">
    <cofactor evidence="6">
        <name>Mg(2+)</name>
        <dbReference type="ChEBI" id="CHEBI:18420"/>
    </cofactor>
</comment>
<evidence type="ECO:0000256" key="1">
    <source>
        <dbReference type="ARBA" id="ARBA00022741"/>
    </source>
</evidence>
<evidence type="ECO:0000256" key="6">
    <source>
        <dbReference type="HAMAP-Rule" id="MF_01965"/>
    </source>
</evidence>
<keyword evidence="4 6" id="KW-0520">NAD</keyword>
<evidence type="ECO:0000256" key="4">
    <source>
        <dbReference type="ARBA" id="ARBA00023027"/>
    </source>
</evidence>
<dbReference type="RefSeq" id="WP_114118490.1">
    <property type="nucleotide sequence ID" value="NZ_BMHU01000005.1"/>
</dbReference>
<dbReference type="AlphaFoldDB" id="A0A367XW55"/>
<protein>
    <recommendedName>
        <fullName evidence="6">ADP-dependent (S)-NAD(P)H-hydrate dehydratase</fullName>
        <ecNumber evidence="6">4.2.1.136</ecNumber>
    </recommendedName>
    <alternativeName>
        <fullName evidence="6">ADP-dependent NAD(P)HX dehydratase</fullName>
    </alternativeName>
</protein>
<comment type="catalytic activity">
    <reaction evidence="6">
        <text>(6S)-NADHX + ADP = AMP + phosphate + NADH + H(+)</text>
        <dbReference type="Rhea" id="RHEA:32223"/>
        <dbReference type="ChEBI" id="CHEBI:15378"/>
        <dbReference type="ChEBI" id="CHEBI:43474"/>
        <dbReference type="ChEBI" id="CHEBI:57945"/>
        <dbReference type="ChEBI" id="CHEBI:64074"/>
        <dbReference type="ChEBI" id="CHEBI:456215"/>
        <dbReference type="ChEBI" id="CHEBI:456216"/>
        <dbReference type="EC" id="4.2.1.136"/>
    </reaction>
</comment>
<comment type="catalytic activity">
    <reaction evidence="6">
        <text>(6S)-NADPHX + ADP = AMP + phosphate + NADPH + H(+)</text>
        <dbReference type="Rhea" id="RHEA:32235"/>
        <dbReference type="ChEBI" id="CHEBI:15378"/>
        <dbReference type="ChEBI" id="CHEBI:43474"/>
        <dbReference type="ChEBI" id="CHEBI:57783"/>
        <dbReference type="ChEBI" id="CHEBI:64076"/>
        <dbReference type="ChEBI" id="CHEBI:456215"/>
        <dbReference type="ChEBI" id="CHEBI:456216"/>
        <dbReference type="EC" id="4.2.1.136"/>
    </reaction>
</comment>
<sequence length="295" mass="30523">MPGGHDLHSSEWTAADARSVLRTPTHDDYKYSRGTVSLLTGSGRYPGAAVLSVEGAWRAGVGMVTWLGDRRVARLVLQRRPETVMGTRAADAFVVGSGIDGRTRGEEQTKLITGLLSSPAPAIIDAGALDLASRARGPFVVTPHAGELQEVRIPLGLGVDDIEVDPLNERLSGDFRERVLVVRETAVALGGVVLLKGSDTIVATPGGWWTVVRSGTPWLATAGTGDVLAGAMGAIAATASRARGGEIDVEDLGPIAATAAWLHGTAGRIAAGPGMPITALDVAQSLPEALVEAYA</sequence>
<proteinExistence type="inferred from homology"/>
<evidence type="ECO:0000259" key="7">
    <source>
        <dbReference type="PROSITE" id="PS51383"/>
    </source>
</evidence>
<keyword evidence="3 6" id="KW-0521">NADP</keyword>
<evidence type="ECO:0000256" key="5">
    <source>
        <dbReference type="ARBA" id="ARBA00023239"/>
    </source>
</evidence>
<dbReference type="InterPro" id="IPR029056">
    <property type="entry name" value="Ribokinase-like"/>
</dbReference>